<keyword evidence="2" id="KW-1185">Reference proteome</keyword>
<sequence length="62" mass="6688">MDLVIAAVSIAVLGSLIVAGILYGRQLHRQLLAVRAGLCEHFGLRDKAPGGSSLIWREMWTG</sequence>
<dbReference type="AlphaFoldDB" id="A0A9X1B6A4"/>
<organism evidence="1 2">
    <name type="scientific">Lamprobacter modestohalophilus</name>
    <dbReference type="NCBI Taxonomy" id="1064514"/>
    <lineage>
        <taxon>Bacteria</taxon>
        <taxon>Pseudomonadati</taxon>
        <taxon>Pseudomonadota</taxon>
        <taxon>Gammaproteobacteria</taxon>
        <taxon>Chromatiales</taxon>
        <taxon>Chromatiaceae</taxon>
        <taxon>Lamprobacter</taxon>
    </lineage>
</organism>
<reference evidence="1 2" key="1">
    <citation type="journal article" date="2020" name="Microorganisms">
        <title>Osmotic Adaptation and Compatible Solute Biosynthesis of Phototrophic Bacteria as Revealed from Genome Analyses.</title>
        <authorList>
            <person name="Imhoff J.F."/>
            <person name="Rahn T."/>
            <person name="Kunzel S."/>
            <person name="Keller A."/>
            <person name="Neulinger S.C."/>
        </authorList>
    </citation>
    <scope>NUCLEOTIDE SEQUENCE [LARGE SCALE GENOMIC DNA]</scope>
    <source>
        <strain evidence="1 2">DSM 25653</strain>
    </source>
</reference>
<evidence type="ECO:0000313" key="1">
    <source>
        <dbReference type="EMBL" id="MBK1621268.1"/>
    </source>
</evidence>
<protein>
    <submittedName>
        <fullName evidence="1">Uncharacterized protein</fullName>
    </submittedName>
</protein>
<accession>A0A9X1B6A4</accession>
<dbReference type="Proteomes" id="UP001138768">
    <property type="component" value="Unassembled WGS sequence"/>
</dbReference>
<gene>
    <name evidence="1" type="ORF">CKO42_23190</name>
</gene>
<name>A0A9X1B6A4_9GAMM</name>
<proteinExistence type="predicted"/>
<evidence type="ECO:0000313" key="2">
    <source>
        <dbReference type="Proteomes" id="UP001138768"/>
    </source>
</evidence>
<dbReference type="EMBL" id="NRRY01000065">
    <property type="protein sequence ID" value="MBK1621268.1"/>
    <property type="molecule type" value="Genomic_DNA"/>
</dbReference>
<comment type="caution">
    <text evidence="1">The sequence shown here is derived from an EMBL/GenBank/DDBJ whole genome shotgun (WGS) entry which is preliminary data.</text>
</comment>